<evidence type="ECO:0000313" key="8">
    <source>
        <dbReference type="EMBL" id="CAK9882293.1"/>
    </source>
</evidence>
<keyword evidence="3" id="KW-0238">DNA-binding</keyword>
<feature type="compositionally biased region" description="Low complexity" evidence="6">
    <location>
        <begin position="371"/>
        <end position="381"/>
    </location>
</feature>
<dbReference type="Gene3D" id="3.30.730.10">
    <property type="entry name" value="AP2/ERF domain"/>
    <property type="match status" value="1"/>
</dbReference>
<accession>A0ABP1C0N6</accession>
<dbReference type="CDD" id="cd00018">
    <property type="entry name" value="AP2"/>
    <property type="match status" value="1"/>
</dbReference>
<dbReference type="InterPro" id="IPR016177">
    <property type="entry name" value="DNA-bd_dom_sf"/>
</dbReference>
<reference evidence="8" key="1">
    <citation type="submission" date="2024-03" db="EMBL/GenBank/DDBJ databases">
        <authorList>
            <consortium name="ELIXIR-Norway"/>
            <consortium name="Elixir Norway"/>
        </authorList>
    </citation>
    <scope>NUCLEOTIDE SEQUENCE</scope>
</reference>
<dbReference type="SUPFAM" id="SSF54171">
    <property type="entry name" value="DNA-binding domain"/>
    <property type="match status" value="1"/>
</dbReference>
<feature type="compositionally biased region" description="Basic and acidic residues" evidence="6">
    <location>
        <begin position="1"/>
        <end position="15"/>
    </location>
</feature>
<proteinExistence type="predicted"/>
<feature type="domain" description="AP2/ERF" evidence="7">
    <location>
        <begin position="435"/>
        <end position="493"/>
    </location>
</feature>
<feature type="compositionally biased region" description="Basic and acidic residues" evidence="6">
    <location>
        <begin position="409"/>
        <end position="421"/>
    </location>
</feature>
<protein>
    <recommendedName>
        <fullName evidence="7">AP2/ERF domain-containing protein</fullName>
    </recommendedName>
</protein>
<organism evidence="8 9">
    <name type="scientific">Sphagnum jensenii</name>
    <dbReference type="NCBI Taxonomy" id="128206"/>
    <lineage>
        <taxon>Eukaryota</taxon>
        <taxon>Viridiplantae</taxon>
        <taxon>Streptophyta</taxon>
        <taxon>Embryophyta</taxon>
        <taxon>Bryophyta</taxon>
        <taxon>Sphagnophytina</taxon>
        <taxon>Sphagnopsida</taxon>
        <taxon>Sphagnales</taxon>
        <taxon>Sphagnaceae</taxon>
        <taxon>Sphagnum</taxon>
    </lineage>
</organism>
<feature type="region of interest" description="Disordered" evidence="6">
    <location>
        <begin position="1"/>
        <end position="31"/>
    </location>
</feature>
<dbReference type="SMART" id="SM00380">
    <property type="entry name" value="AP2"/>
    <property type="match status" value="1"/>
</dbReference>
<dbReference type="PRINTS" id="PR00367">
    <property type="entry name" value="ETHRSPELEMNT"/>
</dbReference>
<evidence type="ECO:0000256" key="2">
    <source>
        <dbReference type="ARBA" id="ARBA00023015"/>
    </source>
</evidence>
<keyword evidence="4" id="KW-0804">Transcription</keyword>
<gene>
    <name evidence="8" type="ORF">CSSPJE1EN2_LOCUS23647</name>
</gene>
<keyword evidence="9" id="KW-1185">Reference proteome</keyword>
<evidence type="ECO:0000256" key="4">
    <source>
        <dbReference type="ARBA" id="ARBA00023163"/>
    </source>
</evidence>
<evidence type="ECO:0000256" key="1">
    <source>
        <dbReference type="ARBA" id="ARBA00004123"/>
    </source>
</evidence>
<feature type="compositionally biased region" description="Basic and acidic residues" evidence="6">
    <location>
        <begin position="385"/>
        <end position="401"/>
    </location>
</feature>
<dbReference type="InterPro" id="IPR036955">
    <property type="entry name" value="AP2/ERF_dom_sf"/>
</dbReference>
<evidence type="ECO:0000256" key="5">
    <source>
        <dbReference type="ARBA" id="ARBA00023242"/>
    </source>
</evidence>
<dbReference type="PANTHER" id="PTHR31190">
    <property type="entry name" value="DNA-BINDING DOMAIN"/>
    <property type="match status" value="1"/>
</dbReference>
<keyword evidence="2" id="KW-0805">Transcription regulation</keyword>
<keyword evidence="5" id="KW-0539">Nucleus</keyword>
<dbReference type="InterPro" id="IPR001471">
    <property type="entry name" value="AP2/ERF_dom"/>
</dbReference>
<evidence type="ECO:0000313" key="9">
    <source>
        <dbReference type="Proteomes" id="UP001497522"/>
    </source>
</evidence>
<dbReference type="Pfam" id="PF00847">
    <property type="entry name" value="AP2"/>
    <property type="match status" value="1"/>
</dbReference>
<dbReference type="InterPro" id="IPR044808">
    <property type="entry name" value="ERF_plant"/>
</dbReference>
<sequence>MKIIPEHHGDQDSPETRMGNSSGGGPDDGSSCCLIGKGNHMSTARGVIGERPKVVHQKKAWMVANQLRHTLGHARFAEAIGEIVTKHLDVSMNSSQEMVVHAERLQTAAVDVTPADNSGASHQMSPSYEKKKQPMEMAYIAREHWSVADQASPGSSSSHTPASAALTDLFTDEENSARASLNDFHRRLNFQTSQETTQHWATSRHFDTSWRETLVGRPQQQQQTAWSFPSMYIQPTFSTSAGVNLLSPIPTANISRKPRTGLDAVDQSATLHFSPPLMSWKTAAPSSAHSSSKLFDKAPNCQVDKQPPRICSEQDSDNLARIVDALTEAEVSSRVVPLQSVPLNRRHPFPEAAAMGFFYKKPELQVTTSGMNMRNSSSRSNLTTADKETGSSDTTAEKDTGLLKIDAGLQERKGGDGDKTEASPTTTPSKQRKWHYRGVRYRPWGKFAAEIRDPARNGARVWLGTFTTAEEAALAYDSAALQMRGHRAIVNFPLKASLASVKPRSVAKPVALSLAKARTEAETVAAATTATAADTRFKSKKMREELDTWDHDHVSKKLSYCSAQCAADDNVTKEKSQQNSQRNQKLNPFHGLEQLGIEKQHLQQQFQQNFVRDKTTNPNPHLELQLQLGIEKQHVQEQLQHNVREETKQQNLVELQDLGLEYLEQLLSSSGSASTGTEPE</sequence>
<comment type="subcellular location">
    <subcellularLocation>
        <location evidence="1">Nucleus</location>
    </subcellularLocation>
</comment>
<evidence type="ECO:0000256" key="6">
    <source>
        <dbReference type="SAM" id="MobiDB-lite"/>
    </source>
</evidence>
<feature type="region of interest" description="Disordered" evidence="6">
    <location>
        <begin position="369"/>
        <end position="433"/>
    </location>
</feature>
<dbReference type="Proteomes" id="UP001497522">
    <property type="component" value="Chromosome 9"/>
</dbReference>
<evidence type="ECO:0000256" key="3">
    <source>
        <dbReference type="ARBA" id="ARBA00023125"/>
    </source>
</evidence>
<dbReference type="PANTHER" id="PTHR31190:SF287">
    <property type="entry name" value="DEVELOPMENT RELATED ERF PROTEIN"/>
    <property type="match status" value="1"/>
</dbReference>
<name>A0ABP1C0N6_9BRYO</name>
<evidence type="ECO:0000259" key="7">
    <source>
        <dbReference type="PROSITE" id="PS51032"/>
    </source>
</evidence>
<dbReference type="PROSITE" id="PS51032">
    <property type="entry name" value="AP2_ERF"/>
    <property type="match status" value="1"/>
</dbReference>
<dbReference type="EMBL" id="OZ023710">
    <property type="protein sequence ID" value="CAK9882293.1"/>
    <property type="molecule type" value="Genomic_DNA"/>
</dbReference>